<dbReference type="GO" id="GO:0016020">
    <property type="term" value="C:membrane"/>
    <property type="evidence" value="ECO:0007669"/>
    <property type="project" value="UniProtKB-SubCell"/>
</dbReference>
<evidence type="ECO:0000313" key="8">
    <source>
        <dbReference type="Proteomes" id="UP001303647"/>
    </source>
</evidence>
<comment type="subcellular location">
    <subcellularLocation>
        <location evidence="1">Membrane</location>
        <topology evidence="1">Multi-pass membrane protein</topology>
    </subcellularLocation>
</comment>
<protein>
    <submittedName>
        <fullName evidence="7">Major facilitator superfamily domain-containing protein</fullName>
    </submittedName>
</protein>
<dbReference type="Pfam" id="PF07690">
    <property type="entry name" value="MFS_1"/>
    <property type="match status" value="1"/>
</dbReference>
<feature type="transmembrane region" description="Helical" evidence="6">
    <location>
        <begin position="304"/>
        <end position="329"/>
    </location>
</feature>
<dbReference type="Gene3D" id="1.20.1250.20">
    <property type="entry name" value="MFS general substrate transporter like domains"/>
    <property type="match status" value="1"/>
</dbReference>
<feature type="compositionally biased region" description="Basic and acidic residues" evidence="5">
    <location>
        <begin position="8"/>
        <end position="19"/>
    </location>
</feature>
<feature type="compositionally biased region" description="Low complexity" evidence="5">
    <location>
        <begin position="26"/>
        <end position="37"/>
    </location>
</feature>
<keyword evidence="2 6" id="KW-0812">Transmembrane</keyword>
<dbReference type="InterPro" id="IPR036259">
    <property type="entry name" value="MFS_trans_sf"/>
</dbReference>
<feature type="transmembrane region" description="Helical" evidence="6">
    <location>
        <begin position="238"/>
        <end position="257"/>
    </location>
</feature>
<feature type="transmembrane region" description="Helical" evidence="6">
    <location>
        <begin position="269"/>
        <end position="292"/>
    </location>
</feature>
<keyword evidence="3 6" id="KW-1133">Transmembrane helix</keyword>
<feature type="transmembrane region" description="Helical" evidence="6">
    <location>
        <begin position="335"/>
        <end position="353"/>
    </location>
</feature>
<feature type="transmembrane region" description="Helical" evidence="6">
    <location>
        <begin position="484"/>
        <end position="511"/>
    </location>
</feature>
<accession>A0AAN7CUU3</accession>
<evidence type="ECO:0000256" key="1">
    <source>
        <dbReference type="ARBA" id="ARBA00004141"/>
    </source>
</evidence>
<feature type="transmembrane region" description="Helical" evidence="6">
    <location>
        <begin position="567"/>
        <end position="590"/>
    </location>
</feature>
<proteinExistence type="predicted"/>
<reference evidence="7" key="2">
    <citation type="submission" date="2023-05" db="EMBL/GenBank/DDBJ databases">
        <authorList>
            <consortium name="Lawrence Berkeley National Laboratory"/>
            <person name="Steindorff A."/>
            <person name="Hensen N."/>
            <person name="Bonometti L."/>
            <person name="Westerberg I."/>
            <person name="Brannstrom I.O."/>
            <person name="Guillou S."/>
            <person name="Cros-Aarteil S."/>
            <person name="Calhoun S."/>
            <person name="Haridas S."/>
            <person name="Kuo A."/>
            <person name="Mondo S."/>
            <person name="Pangilinan J."/>
            <person name="Riley R."/>
            <person name="Labutti K."/>
            <person name="Andreopoulos B."/>
            <person name="Lipzen A."/>
            <person name="Chen C."/>
            <person name="Yanf M."/>
            <person name="Daum C."/>
            <person name="Ng V."/>
            <person name="Clum A."/>
            <person name="Ohm R."/>
            <person name="Martin F."/>
            <person name="Silar P."/>
            <person name="Natvig D."/>
            <person name="Lalanne C."/>
            <person name="Gautier V."/>
            <person name="Ament-Velasquez S.L."/>
            <person name="Kruys A."/>
            <person name="Hutchinson M.I."/>
            <person name="Powell A.J."/>
            <person name="Barry K."/>
            <person name="Miller A.N."/>
            <person name="Grigoriev I.V."/>
            <person name="Debuchy R."/>
            <person name="Gladieux P."/>
            <person name="Thoren M.H."/>
            <person name="Johannesson H."/>
        </authorList>
    </citation>
    <scope>NUCLEOTIDE SEQUENCE</scope>
    <source>
        <strain evidence="7">CBS 359.72</strain>
    </source>
</reference>
<feature type="transmembrane region" description="Helical" evidence="6">
    <location>
        <begin position="445"/>
        <end position="463"/>
    </location>
</feature>
<evidence type="ECO:0000256" key="4">
    <source>
        <dbReference type="ARBA" id="ARBA00023136"/>
    </source>
</evidence>
<keyword evidence="4 6" id="KW-0472">Membrane</keyword>
<keyword evidence="8" id="KW-1185">Reference proteome</keyword>
<feature type="compositionally biased region" description="Acidic residues" evidence="5">
    <location>
        <begin position="55"/>
        <end position="64"/>
    </location>
</feature>
<evidence type="ECO:0000256" key="3">
    <source>
        <dbReference type="ARBA" id="ARBA00022989"/>
    </source>
</evidence>
<gene>
    <name evidence="7" type="ORF">C7999DRAFT_14311</name>
</gene>
<feature type="region of interest" description="Disordered" evidence="5">
    <location>
        <begin position="1"/>
        <end position="64"/>
    </location>
</feature>
<dbReference type="GO" id="GO:0022857">
    <property type="term" value="F:transmembrane transporter activity"/>
    <property type="evidence" value="ECO:0007669"/>
    <property type="project" value="InterPro"/>
</dbReference>
<dbReference type="PANTHER" id="PTHR23507">
    <property type="entry name" value="ZGC:174356"/>
    <property type="match status" value="1"/>
</dbReference>
<evidence type="ECO:0000256" key="6">
    <source>
        <dbReference type="SAM" id="Phobius"/>
    </source>
</evidence>
<evidence type="ECO:0000313" key="7">
    <source>
        <dbReference type="EMBL" id="KAK4247672.1"/>
    </source>
</evidence>
<evidence type="ECO:0000256" key="2">
    <source>
        <dbReference type="ARBA" id="ARBA00022692"/>
    </source>
</evidence>
<feature type="transmembrane region" description="Helical" evidence="6">
    <location>
        <begin position="402"/>
        <end position="425"/>
    </location>
</feature>
<dbReference type="Proteomes" id="UP001303647">
    <property type="component" value="Unassembled WGS sequence"/>
</dbReference>
<evidence type="ECO:0000256" key="5">
    <source>
        <dbReference type="SAM" id="MobiDB-lite"/>
    </source>
</evidence>
<organism evidence="7 8">
    <name type="scientific">Corynascus novoguineensis</name>
    <dbReference type="NCBI Taxonomy" id="1126955"/>
    <lineage>
        <taxon>Eukaryota</taxon>
        <taxon>Fungi</taxon>
        <taxon>Dikarya</taxon>
        <taxon>Ascomycota</taxon>
        <taxon>Pezizomycotina</taxon>
        <taxon>Sordariomycetes</taxon>
        <taxon>Sordariomycetidae</taxon>
        <taxon>Sordariales</taxon>
        <taxon>Chaetomiaceae</taxon>
        <taxon>Corynascus</taxon>
    </lineage>
</organism>
<dbReference type="EMBL" id="MU857649">
    <property type="protein sequence ID" value="KAK4247672.1"/>
    <property type="molecule type" value="Genomic_DNA"/>
</dbReference>
<feature type="compositionally biased region" description="Low complexity" evidence="5">
    <location>
        <begin position="43"/>
        <end position="53"/>
    </location>
</feature>
<comment type="caution">
    <text evidence="7">The sequence shown here is derived from an EMBL/GenBank/DDBJ whole genome shotgun (WGS) entry which is preliminary data.</text>
</comment>
<reference evidence="7" key="1">
    <citation type="journal article" date="2023" name="Mol. Phylogenet. Evol.">
        <title>Genome-scale phylogeny and comparative genomics of the fungal order Sordariales.</title>
        <authorList>
            <person name="Hensen N."/>
            <person name="Bonometti L."/>
            <person name="Westerberg I."/>
            <person name="Brannstrom I.O."/>
            <person name="Guillou S."/>
            <person name="Cros-Aarteil S."/>
            <person name="Calhoun S."/>
            <person name="Haridas S."/>
            <person name="Kuo A."/>
            <person name="Mondo S."/>
            <person name="Pangilinan J."/>
            <person name="Riley R."/>
            <person name="LaButti K."/>
            <person name="Andreopoulos B."/>
            <person name="Lipzen A."/>
            <person name="Chen C."/>
            <person name="Yan M."/>
            <person name="Daum C."/>
            <person name="Ng V."/>
            <person name="Clum A."/>
            <person name="Steindorff A."/>
            <person name="Ohm R.A."/>
            <person name="Martin F."/>
            <person name="Silar P."/>
            <person name="Natvig D.O."/>
            <person name="Lalanne C."/>
            <person name="Gautier V."/>
            <person name="Ament-Velasquez S.L."/>
            <person name="Kruys A."/>
            <person name="Hutchinson M.I."/>
            <person name="Powell A.J."/>
            <person name="Barry K."/>
            <person name="Miller A.N."/>
            <person name="Grigoriev I.V."/>
            <person name="Debuchy R."/>
            <person name="Gladieux P."/>
            <person name="Hiltunen Thoren M."/>
            <person name="Johannesson H."/>
        </authorList>
    </citation>
    <scope>NUCLEOTIDE SEQUENCE</scope>
    <source>
        <strain evidence="7">CBS 359.72</strain>
    </source>
</reference>
<name>A0AAN7CUU3_9PEZI</name>
<dbReference type="SUPFAM" id="SSF103473">
    <property type="entry name" value="MFS general substrate transporter"/>
    <property type="match status" value="1"/>
</dbReference>
<sequence>MATRSRARSVDRIDTDTERTPLLAGTPTPTTSTSTRSHSPEYSTTQSTSQTITNNDDDGDDCDDDAAAAASSHLRALLRPRVVILSLLLIFLIELGIGMNIPPSNAIMESIICKQMHPEVLLPPPSKPIPIDLPEPNIPHLPSTTTTTTPATITAPISTSIKNRSPITAATDPASPRGKIRHFAGGVVLVDDPVCKAPDVQGYLAMLRGWQNTFDCLPGIVGAVPYGILSDRWGRRPVLGLGLVGISASVAFTYFVFYFSDVLPLWTTWFASAFQLIGGGGPIVVAMVYTAVADVVPPIERATIFFQMAAVFLGSQMVAGPLGGAMLIWDPWIPLLVALLVLVIANLTVLFYPETVHLHDRKKPQEQHDGVRDDIPRGVKLVRKARENLADMRDFVLSNGNLVFLMLSLVFVVLGRYVGEILLQYSTDRYGWSWSTASMVLTVRNAGSLVTLLVLLPVASWFCTRRLGMESMTKDLWLARWSGIFQIVGSLTIAAAANGAVYSVGLTWFALGSGVSATTRSLLNSLVEEHHVGTLNSLIGFMETVGMTVSGPLLAKSLRIGLDLGGPWVGLPFLTAGVFFGVSTAIMWIFRLPGAQALPVEPSC</sequence>
<dbReference type="PANTHER" id="PTHR23507:SF1">
    <property type="entry name" value="FI18259P1-RELATED"/>
    <property type="match status" value="1"/>
</dbReference>
<dbReference type="InterPro" id="IPR011701">
    <property type="entry name" value="MFS"/>
</dbReference>
<dbReference type="AlphaFoldDB" id="A0AAN7CUU3"/>